<dbReference type="RefSeq" id="WP_258548037.1">
    <property type="nucleotide sequence ID" value="NZ_JARSBO010000001.1"/>
</dbReference>
<dbReference type="SUPFAM" id="SSF51735">
    <property type="entry name" value="NAD(P)-binding Rossmann-fold domains"/>
    <property type="match status" value="1"/>
</dbReference>
<protein>
    <submittedName>
        <fullName evidence="3">SDR family oxidoreductase</fullName>
    </submittedName>
</protein>
<dbReference type="EMBL" id="JARSBO010000001">
    <property type="protein sequence ID" value="MDG4717885.1"/>
    <property type="molecule type" value="Genomic_DNA"/>
</dbReference>
<evidence type="ECO:0000313" key="3">
    <source>
        <dbReference type="EMBL" id="MDG4717885.1"/>
    </source>
</evidence>
<evidence type="ECO:0000256" key="1">
    <source>
        <dbReference type="ARBA" id="ARBA00006484"/>
    </source>
</evidence>
<dbReference type="InterPro" id="IPR051122">
    <property type="entry name" value="SDR_DHRS6-like"/>
</dbReference>
<dbReference type="PRINTS" id="PR00081">
    <property type="entry name" value="GDHRDH"/>
</dbReference>
<reference evidence="3 4" key="1">
    <citation type="submission" date="2023-03" db="EMBL/GenBank/DDBJ databases">
        <title>Strain FZY0004 represents a novel species in the genus Thalassospira isolated from seawater.</title>
        <authorList>
            <person name="Fu Z.-Y."/>
        </authorList>
    </citation>
    <scope>NUCLEOTIDE SEQUENCE [LARGE SCALE GENOMIC DNA]</scope>
    <source>
        <strain evidence="3 4">FZY0004</strain>
    </source>
</reference>
<dbReference type="InterPro" id="IPR002347">
    <property type="entry name" value="SDR_fam"/>
</dbReference>
<keyword evidence="4" id="KW-1185">Reference proteome</keyword>
<evidence type="ECO:0000313" key="4">
    <source>
        <dbReference type="Proteomes" id="UP001529180"/>
    </source>
</evidence>
<dbReference type="Gene3D" id="3.40.50.720">
    <property type="entry name" value="NAD(P)-binding Rossmann-like Domain"/>
    <property type="match status" value="1"/>
</dbReference>
<gene>
    <name evidence="3" type="ORF">P7680_02695</name>
</gene>
<keyword evidence="2" id="KW-0560">Oxidoreductase</keyword>
<dbReference type="InterPro" id="IPR036291">
    <property type="entry name" value="NAD(P)-bd_dom_sf"/>
</dbReference>
<dbReference type="Pfam" id="PF13561">
    <property type="entry name" value="adh_short_C2"/>
    <property type="match status" value="1"/>
</dbReference>
<evidence type="ECO:0000256" key="2">
    <source>
        <dbReference type="ARBA" id="ARBA00023002"/>
    </source>
</evidence>
<accession>A0ABT6G7B9</accession>
<name>A0ABT6G7B9_9PROT</name>
<organism evidence="3 4">
    <name type="scientific">Thalassospira aquimaris</name>
    <dbReference type="NCBI Taxonomy" id="3037796"/>
    <lineage>
        <taxon>Bacteria</taxon>
        <taxon>Pseudomonadati</taxon>
        <taxon>Pseudomonadota</taxon>
        <taxon>Alphaproteobacteria</taxon>
        <taxon>Rhodospirillales</taxon>
        <taxon>Thalassospiraceae</taxon>
        <taxon>Thalassospira</taxon>
    </lineage>
</organism>
<comment type="similarity">
    <text evidence="1">Belongs to the short-chain dehydrogenases/reductases (SDR) family.</text>
</comment>
<proteinExistence type="inferred from homology"/>
<dbReference type="Proteomes" id="UP001529180">
    <property type="component" value="Unassembled WGS sequence"/>
</dbReference>
<dbReference type="PANTHER" id="PTHR43477">
    <property type="entry name" value="DIHYDROANTICAPSIN 7-DEHYDROGENASE"/>
    <property type="match status" value="1"/>
</dbReference>
<dbReference type="PANTHER" id="PTHR43477:SF1">
    <property type="entry name" value="DIHYDROANTICAPSIN 7-DEHYDROGENASE"/>
    <property type="match status" value="1"/>
</dbReference>
<comment type="caution">
    <text evidence="3">The sequence shown here is derived from an EMBL/GenBank/DDBJ whole genome shotgun (WGS) entry which is preliminary data.</text>
</comment>
<sequence>MPNSLRSFRKYEEDMSDSMRTVILGGSTGIGKAIASALSHRGGDVFSLGRSNGIDVASAASIEGWFLANGEVDHVIFTAGSQAPAGMVTGLDIDAAKAAFDVKFWGAVRVAQTAAKYIRSGGTLTLTSGFLARKTVPGTFVKTTMNAALEAGVKILARELAPVRVNIVSPGLTDTEAYSGMAASDREQMFASAAKSLPVGRVASPNDVAKGYLFVIDCDSVTGAVIDIDGGALVS</sequence>